<evidence type="ECO:0000313" key="2">
    <source>
        <dbReference type="EMBL" id="KAG7451947.1"/>
    </source>
</evidence>
<protein>
    <submittedName>
        <fullName evidence="2">Uncharacterized protein</fullName>
    </submittedName>
</protein>
<proteinExistence type="predicted"/>
<gene>
    <name evidence="2" type="ORF">BT62DRAFT_915734</name>
</gene>
<feature type="region of interest" description="Disordered" evidence="1">
    <location>
        <begin position="1"/>
        <end position="22"/>
    </location>
</feature>
<keyword evidence="3" id="KW-1185">Reference proteome</keyword>
<dbReference type="Proteomes" id="UP000812287">
    <property type="component" value="Unassembled WGS sequence"/>
</dbReference>
<evidence type="ECO:0000313" key="3">
    <source>
        <dbReference type="Proteomes" id="UP000812287"/>
    </source>
</evidence>
<name>A0A9P7W4E2_9AGAR</name>
<comment type="caution">
    <text evidence="2">The sequence shown here is derived from an EMBL/GenBank/DDBJ whole genome shotgun (WGS) entry which is preliminary data.</text>
</comment>
<accession>A0A9P7W4E2</accession>
<dbReference type="AlphaFoldDB" id="A0A9P7W4E2"/>
<dbReference type="RefSeq" id="XP_043045447.1">
    <property type="nucleotide sequence ID" value="XM_043183960.1"/>
</dbReference>
<organism evidence="2 3">
    <name type="scientific">Guyanagaster necrorhizus</name>
    <dbReference type="NCBI Taxonomy" id="856835"/>
    <lineage>
        <taxon>Eukaryota</taxon>
        <taxon>Fungi</taxon>
        <taxon>Dikarya</taxon>
        <taxon>Basidiomycota</taxon>
        <taxon>Agaricomycotina</taxon>
        <taxon>Agaricomycetes</taxon>
        <taxon>Agaricomycetidae</taxon>
        <taxon>Agaricales</taxon>
        <taxon>Marasmiineae</taxon>
        <taxon>Physalacriaceae</taxon>
        <taxon>Guyanagaster</taxon>
    </lineage>
</organism>
<sequence>MELNDSYTHPESLGLRAGTSLEPDGSEHWLKDLKGVPFIFKDDHHCLAFVENRMTLERSVLVVHGALEGDCEVEKQLADVKNGVQHRVVYSGIKDMEGIGKGHLGLFVLS</sequence>
<dbReference type="GeneID" id="66106257"/>
<dbReference type="EMBL" id="MU250524">
    <property type="protein sequence ID" value="KAG7451947.1"/>
    <property type="molecule type" value="Genomic_DNA"/>
</dbReference>
<evidence type="ECO:0000256" key="1">
    <source>
        <dbReference type="SAM" id="MobiDB-lite"/>
    </source>
</evidence>
<dbReference type="OrthoDB" id="2898997at2759"/>
<reference evidence="2" key="1">
    <citation type="submission" date="2020-11" db="EMBL/GenBank/DDBJ databases">
        <title>Adaptations for nitrogen fixation in a non-lichenized fungal sporocarp promotes dispersal by wood-feeding termites.</title>
        <authorList>
            <consortium name="DOE Joint Genome Institute"/>
            <person name="Koch R.A."/>
            <person name="Yoon G."/>
            <person name="Arayal U."/>
            <person name="Lail K."/>
            <person name="Amirebrahimi M."/>
            <person name="Labutti K."/>
            <person name="Lipzen A."/>
            <person name="Riley R."/>
            <person name="Barry K."/>
            <person name="Henrissat B."/>
            <person name="Grigoriev I.V."/>
            <person name="Herr J.R."/>
            <person name="Aime M.C."/>
        </authorList>
    </citation>
    <scope>NUCLEOTIDE SEQUENCE</scope>
    <source>
        <strain evidence="2">MCA 3950</strain>
    </source>
</reference>